<evidence type="ECO:0000313" key="3">
    <source>
        <dbReference type="Proteomes" id="UP000256269"/>
    </source>
</evidence>
<dbReference type="NCBIfam" id="TIGR03620">
    <property type="entry name" value="F420_MSMEG_4141"/>
    <property type="match status" value="1"/>
</dbReference>
<dbReference type="PANTHER" id="PTHR43244:SF2">
    <property type="entry name" value="CONSERVED HYPOTHETICAL ALANINE AND PROLINE-RICH PROTEIN"/>
    <property type="match status" value="1"/>
</dbReference>
<dbReference type="AlphaFoldDB" id="A0A3E0H069"/>
<sequence>MDTIGIWTFAFDGQPAAQVREAAAELDELGYGALWFGEGFGREALTQAALLLHATSRLTVATGIAQTSLRSPRAMAMAHHTLIEAFPERFLLGLGGHRSPGQPGAPTDARPLDTMRDYLDAMDQVPGFGVQPRRALAALGPQALKLAAEKTEGAHSYFVPVEHTAKARELLGPEPLLAVEQAVVLGGDKDVARQHVTTYMVAKHQTNNLRRFGYTDDDFAGSDRLVDAITVTGDVDAVAKRVQEHLDAGANHVCIQVLTSDPGRIPLAEWRELADLIPRHAA</sequence>
<dbReference type="InterPro" id="IPR050564">
    <property type="entry name" value="F420-G6PD/mer"/>
</dbReference>
<feature type="domain" description="Luciferase-like" evidence="1">
    <location>
        <begin position="13"/>
        <end position="251"/>
    </location>
</feature>
<dbReference type="Proteomes" id="UP000256269">
    <property type="component" value="Unassembled WGS sequence"/>
</dbReference>
<name>A0A3E0H069_9PSEU</name>
<dbReference type="PANTHER" id="PTHR43244">
    <property type="match status" value="1"/>
</dbReference>
<comment type="caution">
    <text evidence="2">The sequence shown here is derived from an EMBL/GenBank/DDBJ whole genome shotgun (WGS) entry which is preliminary data.</text>
</comment>
<dbReference type="InterPro" id="IPR036661">
    <property type="entry name" value="Luciferase-like_sf"/>
</dbReference>
<organism evidence="2 3">
    <name type="scientific">Kutzneria buriramensis</name>
    <dbReference type="NCBI Taxonomy" id="1045776"/>
    <lineage>
        <taxon>Bacteria</taxon>
        <taxon>Bacillati</taxon>
        <taxon>Actinomycetota</taxon>
        <taxon>Actinomycetes</taxon>
        <taxon>Pseudonocardiales</taxon>
        <taxon>Pseudonocardiaceae</taxon>
        <taxon>Kutzneria</taxon>
    </lineage>
</organism>
<dbReference type="InterPro" id="IPR011251">
    <property type="entry name" value="Luciferase-like_dom"/>
</dbReference>
<dbReference type="InterPro" id="IPR019922">
    <property type="entry name" value="Lucif-like_OxRdatse_MSMEG_4141"/>
</dbReference>
<evidence type="ECO:0000313" key="2">
    <source>
        <dbReference type="EMBL" id="REH35801.1"/>
    </source>
</evidence>
<dbReference type="EMBL" id="QUNO01000017">
    <property type="protein sequence ID" value="REH35801.1"/>
    <property type="molecule type" value="Genomic_DNA"/>
</dbReference>
<evidence type="ECO:0000259" key="1">
    <source>
        <dbReference type="Pfam" id="PF00296"/>
    </source>
</evidence>
<accession>A0A3E0H069</accession>
<dbReference type="RefSeq" id="WP_116179852.1">
    <property type="nucleotide sequence ID" value="NZ_CP144375.1"/>
</dbReference>
<reference evidence="2 3" key="1">
    <citation type="submission" date="2018-08" db="EMBL/GenBank/DDBJ databases">
        <title>Genomic Encyclopedia of Archaeal and Bacterial Type Strains, Phase II (KMG-II): from individual species to whole genera.</title>
        <authorList>
            <person name="Goeker M."/>
        </authorList>
    </citation>
    <scope>NUCLEOTIDE SEQUENCE [LARGE SCALE GENOMIC DNA]</scope>
    <source>
        <strain evidence="2 3">DSM 45791</strain>
    </source>
</reference>
<dbReference type="Gene3D" id="3.20.20.30">
    <property type="entry name" value="Luciferase-like domain"/>
    <property type="match status" value="1"/>
</dbReference>
<dbReference type="GO" id="GO:0016705">
    <property type="term" value="F:oxidoreductase activity, acting on paired donors, with incorporation or reduction of molecular oxygen"/>
    <property type="evidence" value="ECO:0007669"/>
    <property type="project" value="InterPro"/>
</dbReference>
<dbReference type="SUPFAM" id="SSF51679">
    <property type="entry name" value="Bacterial luciferase-like"/>
    <property type="match status" value="1"/>
</dbReference>
<proteinExistence type="predicted"/>
<keyword evidence="3" id="KW-1185">Reference proteome</keyword>
<dbReference type="Pfam" id="PF00296">
    <property type="entry name" value="Bac_luciferase"/>
    <property type="match status" value="1"/>
</dbReference>
<gene>
    <name evidence="2" type="ORF">BCF44_117190</name>
</gene>
<protein>
    <submittedName>
        <fullName evidence="2">Putative F420-dependent oxidoreductase</fullName>
    </submittedName>
</protein>
<dbReference type="OrthoDB" id="4760590at2"/>